<dbReference type="Proteomes" id="UP000887577">
    <property type="component" value="Unplaced"/>
</dbReference>
<reference evidence="3" key="1">
    <citation type="submission" date="2022-11" db="UniProtKB">
        <authorList>
            <consortium name="WormBaseParasite"/>
        </authorList>
    </citation>
    <scope>IDENTIFICATION</scope>
</reference>
<organism evidence="2 3">
    <name type="scientific">Panagrolaimus superbus</name>
    <dbReference type="NCBI Taxonomy" id="310955"/>
    <lineage>
        <taxon>Eukaryota</taxon>
        <taxon>Metazoa</taxon>
        <taxon>Ecdysozoa</taxon>
        <taxon>Nematoda</taxon>
        <taxon>Chromadorea</taxon>
        <taxon>Rhabditida</taxon>
        <taxon>Tylenchina</taxon>
        <taxon>Panagrolaimomorpha</taxon>
        <taxon>Panagrolaimoidea</taxon>
        <taxon>Panagrolaimidae</taxon>
        <taxon>Panagrolaimus</taxon>
    </lineage>
</organism>
<keyword evidence="2" id="KW-1185">Reference proteome</keyword>
<evidence type="ECO:0000313" key="2">
    <source>
        <dbReference type="Proteomes" id="UP000887577"/>
    </source>
</evidence>
<evidence type="ECO:0000256" key="1">
    <source>
        <dbReference type="SAM" id="MobiDB-lite"/>
    </source>
</evidence>
<protein>
    <submittedName>
        <fullName evidence="3">Uncharacterized protein</fullName>
    </submittedName>
</protein>
<accession>A0A914XX43</accession>
<name>A0A914XX43_9BILA</name>
<feature type="region of interest" description="Disordered" evidence="1">
    <location>
        <begin position="285"/>
        <end position="308"/>
    </location>
</feature>
<dbReference type="WBParaSite" id="PSU_v2.g11537.t1">
    <property type="protein sequence ID" value="PSU_v2.g11537.t1"/>
    <property type="gene ID" value="PSU_v2.g11537"/>
</dbReference>
<proteinExistence type="predicted"/>
<dbReference type="AlphaFoldDB" id="A0A914XX43"/>
<evidence type="ECO:0000313" key="3">
    <source>
        <dbReference type="WBParaSite" id="PSU_v2.g11537.t1"/>
    </source>
</evidence>
<sequence>MCSQDVSSVQSCSVTRTMDSAKQVQEVEVDNCESSNASDAIPIQLYEAVEDAQSRLQTLLQLQKDADNEVVALFSDFLVGMGLTVEKMNARIDNFQTLMCEQRKICQRIQLILQSVMLHVCGQSASISSYDFTPSPSQSASSSDSKFVNKLLTNFTEDEKGLDTLTTQCDDEVQGRTVSAVDEGGNIFRSSTVTTPCDDEIQGCIASPSVKESDGHYLDGQKCSDTVTVASDEQFEELRAGVSSVSDVNNSDFLAGYGLLVNNMVNCPVTVINCTVYGEFPNQHGPHFGRKRKPAPVSEVPVAKRMKK</sequence>